<organism evidence="5 6">
    <name type="scientific">Vibrio tapetis subsp. tapetis</name>
    <dbReference type="NCBI Taxonomy" id="1671868"/>
    <lineage>
        <taxon>Bacteria</taxon>
        <taxon>Pseudomonadati</taxon>
        <taxon>Pseudomonadota</taxon>
        <taxon>Gammaproteobacteria</taxon>
        <taxon>Vibrionales</taxon>
        <taxon>Vibrionaceae</taxon>
        <taxon>Vibrio</taxon>
    </lineage>
</organism>
<accession>A0A2N8ZK24</accession>
<evidence type="ECO:0000256" key="2">
    <source>
        <dbReference type="ARBA" id="ARBA00012528"/>
    </source>
</evidence>
<protein>
    <recommendedName>
        <fullName evidence="2">diguanylate cyclase</fullName>
        <ecNumber evidence="2">2.7.7.65</ecNumber>
    </recommendedName>
</protein>
<dbReference type="EMBL" id="LT960612">
    <property type="protein sequence ID" value="SON52254.1"/>
    <property type="molecule type" value="Genomic_DNA"/>
</dbReference>
<dbReference type="CDD" id="cd01949">
    <property type="entry name" value="GGDEF"/>
    <property type="match status" value="1"/>
</dbReference>
<dbReference type="NCBIfam" id="TIGR00254">
    <property type="entry name" value="GGDEF"/>
    <property type="match status" value="1"/>
</dbReference>
<dbReference type="PROSITE" id="PS50887">
    <property type="entry name" value="GGDEF"/>
    <property type="match status" value="1"/>
</dbReference>
<dbReference type="KEGG" id="vta:B0643"/>
<evidence type="ECO:0000313" key="5">
    <source>
        <dbReference type="EMBL" id="SON52254.1"/>
    </source>
</evidence>
<dbReference type="PANTHER" id="PTHR45138:SF2">
    <property type="entry name" value="DIGUANYLATE CYCLASE VDCA"/>
    <property type="match status" value="1"/>
</dbReference>
<dbReference type="EC" id="2.7.7.65" evidence="2"/>
<keyword evidence="6" id="KW-1185">Reference proteome</keyword>
<keyword evidence="5" id="KW-0548">Nucleotidyltransferase</keyword>
<name>A0A2N8ZK24_9VIBR</name>
<proteinExistence type="predicted"/>
<evidence type="ECO:0000256" key="1">
    <source>
        <dbReference type="ARBA" id="ARBA00001946"/>
    </source>
</evidence>
<dbReference type="SUPFAM" id="SSF55073">
    <property type="entry name" value="Nucleotide cyclase"/>
    <property type="match status" value="1"/>
</dbReference>
<dbReference type="GO" id="GO:0005886">
    <property type="term" value="C:plasma membrane"/>
    <property type="evidence" value="ECO:0007669"/>
    <property type="project" value="TreeGrafter"/>
</dbReference>
<dbReference type="InterPro" id="IPR000160">
    <property type="entry name" value="GGDEF_dom"/>
</dbReference>
<reference evidence="5 6" key="1">
    <citation type="submission" date="2017-10" db="EMBL/GenBank/DDBJ databases">
        <authorList>
            <person name="Banno H."/>
            <person name="Chua N.-H."/>
        </authorList>
    </citation>
    <scope>NUCLEOTIDE SEQUENCE [LARGE SCALE GENOMIC DNA]</scope>
    <source>
        <strain evidence="5">Vibrio tapetis CECT4600</strain>
    </source>
</reference>
<keyword evidence="5" id="KW-0808">Transferase</keyword>
<dbReference type="Pfam" id="PF00990">
    <property type="entry name" value="GGDEF"/>
    <property type="match status" value="1"/>
</dbReference>
<evidence type="ECO:0000259" key="4">
    <source>
        <dbReference type="PROSITE" id="PS50887"/>
    </source>
</evidence>
<dbReference type="PANTHER" id="PTHR45138">
    <property type="entry name" value="REGULATORY COMPONENTS OF SENSORY TRANSDUCTION SYSTEM"/>
    <property type="match status" value="1"/>
</dbReference>
<comment type="cofactor">
    <cofactor evidence="1">
        <name>Mg(2+)</name>
        <dbReference type="ChEBI" id="CHEBI:18420"/>
    </cofactor>
</comment>
<sequence>MSKKEFQKATENLRKAVPLMIKNQVATTPSNYALWYTYVDNALPELNKELDQVVDEHGICPPAKGEALYREYVANKTESDVQQLRQSLERMLTEVSHSMNDTLVNTNNFQQKIDKSFSSLERVEDEVMGLVRNLMLESQDIRHTTQFLNSQLSVASGEIEQLKEQLTQFQQDALFDGLSNLLNRRAFDRNLSAYCLGDTPFSLVILDIDHFKNYNDQFGHLFGDSVIKSLAKRLQASCRDGISAYRFGGEEFAFIVPNKNLRLSIRFAESVRTALEKLTIRDRRSGKQVDSITASFGVAEFKTGEQGKDIVDKADIQLYEAKRLGRNRVMPI</sequence>
<dbReference type="GO" id="GO:0043709">
    <property type="term" value="P:cell adhesion involved in single-species biofilm formation"/>
    <property type="evidence" value="ECO:0007669"/>
    <property type="project" value="TreeGrafter"/>
</dbReference>
<dbReference type="FunFam" id="3.30.70.270:FF:000001">
    <property type="entry name" value="Diguanylate cyclase domain protein"/>
    <property type="match status" value="1"/>
</dbReference>
<dbReference type="OrthoDB" id="9812260at2"/>
<keyword evidence="3" id="KW-0175">Coiled coil</keyword>
<dbReference type="InterPro" id="IPR029787">
    <property type="entry name" value="Nucleotide_cyclase"/>
</dbReference>
<dbReference type="Proteomes" id="UP000235828">
    <property type="component" value="Chromosome B"/>
</dbReference>
<dbReference type="RefSeq" id="WP_102524553.1">
    <property type="nucleotide sequence ID" value="NZ_LT960612.1"/>
</dbReference>
<dbReference type="InterPro" id="IPR043128">
    <property type="entry name" value="Rev_trsase/Diguanyl_cyclase"/>
</dbReference>
<dbReference type="InterPro" id="IPR050469">
    <property type="entry name" value="Diguanylate_Cyclase"/>
</dbReference>
<dbReference type="GO" id="GO:0052621">
    <property type="term" value="F:diguanylate cyclase activity"/>
    <property type="evidence" value="ECO:0007669"/>
    <property type="project" value="UniProtKB-EC"/>
</dbReference>
<feature type="domain" description="GGDEF" evidence="4">
    <location>
        <begin position="199"/>
        <end position="332"/>
    </location>
</feature>
<evidence type="ECO:0000256" key="3">
    <source>
        <dbReference type="SAM" id="Coils"/>
    </source>
</evidence>
<dbReference type="Gene3D" id="3.30.70.270">
    <property type="match status" value="1"/>
</dbReference>
<gene>
    <name evidence="5" type="primary">vdcA</name>
    <name evidence="5" type="ORF">VTAP4600_B0643</name>
</gene>
<feature type="coiled-coil region" evidence="3">
    <location>
        <begin position="145"/>
        <end position="172"/>
    </location>
</feature>
<dbReference type="SMART" id="SM00267">
    <property type="entry name" value="GGDEF"/>
    <property type="match status" value="1"/>
</dbReference>
<evidence type="ECO:0000313" key="6">
    <source>
        <dbReference type="Proteomes" id="UP000235828"/>
    </source>
</evidence>
<dbReference type="GO" id="GO:1902201">
    <property type="term" value="P:negative regulation of bacterial-type flagellum-dependent cell motility"/>
    <property type="evidence" value="ECO:0007669"/>
    <property type="project" value="TreeGrafter"/>
</dbReference>
<dbReference type="AlphaFoldDB" id="A0A2N8ZK24"/>